<dbReference type="eggNOG" id="ENOG502S3J6">
    <property type="taxonomic scope" value="Eukaryota"/>
</dbReference>
<dbReference type="GO" id="GO:0005634">
    <property type="term" value="C:nucleus"/>
    <property type="evidence" value="ECO:0007669"/>
    <property type="project" value="TreeGrafter"/>
</dbReference>
<dbReference type="OrthoDB" id="333551at2759"/>
<feature type="compositionally biased region" description="Basic and acidic residues" evidence="2">
    <location>
        <begin position="73"/>
        <end position="87"/>
    </location>
</feature>
<dbReference type="InterPro" id="IPR025066">
    <property type="entry name" value="CCDC174-like"/>
</dbReference>
<dbReference type="STRING" id="1168221.R7YTT0"/>
<reference evidence="4" key="1">
    <citation type="submission" date="2012-06" db="EMBL/GenBank/DDBJ databases">
        <title>The genome sequence of Coniosporium apollinis CBS 100218.</title>
        <authorList>
            <consortium name="The Broad Institute Genome Sequencing Platform"/>
            <person name="Cuomo C."/>
            <person name="Gorbushina A."/>
            <person name="Noack S."/>
            <person name="Walker B."/>
            <person name="Young S.K."/>
            <person name="Zeng Q."/>
            <person name="Gargeya S."/>
            <person name="Fitzgerald M."/>
            <person name="Haas B."/>
            <person name="Abouelleil A."/>
            <person name="Alvarado L."/>
            <person name="Arachchi H.M."/>
            <person name="Berlin A.M."/>
            <person name="Chapman S.B."/>
            <person name="Goldberg J."/>
            <person name="Griggs A."/>
            <person name="Gujja S."/>
            <person name="Hansen M."/>
            <person name="Howarth C."/>
            <person name="Imamovic A."/>
            <person name="Larimer J."/>
            <person name="McCowan C."/>
            <person name="Montmayeur A."/>
            <person name="Murphy C."/>
            <person name="Neiman D."/>
            <person name="Pearson M."/>
            <person name="Priest M."/>
            <person name="Roberts A."/>
            <person name="Saif S."/>
            <person name="Shea T."/>
            <person name="Sisk P."/>
            <person name="Sykes S."/>
            <person name="Wortman J."/>
            <person name="Nusbaum C."/>
            <person name="Birren B."/>
        </authorList>
    </citation>
    <scope>NUCLEOTIDE SEQUENCE [LARGE SCALE GENOMIC DNA]</scope>
    <source>
        <strain evidence="4">CBS 100218</strain>
    </source>
</reference>
<keyword evidence="4" id="KW-1185">Reference proteome</keyword>
<evidence type="ECO:0000313" key="4">
    <source>
        <dbReference type="Proteomes" id="UP000016924"/>
    </source>
</evidence>
<organism evidence="3 4">
    <name type="scientific">Coniosporium apollinis (strain CBS 100218)</name>
    <name type="common">Rock-inhabiting black yeast</name>
    <dbReference type="NCBI Taxonomy" id="1168221"/>
    <lineage>
        <taxon>Eukaryota</taxon>
        <taxon>Fungi</taxon>
        <taxon>Dikarya</taxon>
        <taxon>Ascomycota</taxon>
        <taxon>Pezizomycotina</taxon>
        <taxon>Dothideomycetes</taxon>
        <taxon>Dothideomycetes incertae sedis</taxon>
        <taxon>Coniosporium</taxon>
    </lineage>
</organism>
<sequence length="330" mass="37017">MTTKDSSLYGIPRPKKASGREISSSTTLAFTSQLSTLIASSTSTTNRSSTGRARPKKGDIFATHNKGSRKRALKDIDDASFEQKHSTSSDALDAATYHRSKRKMEEKARLYAAMKRGDVEDVDEKYAVDFDRKWAEQQERGAGSDAETSSGDEDSEAENEVVEYTDEFGRTRRGTKAEAAREERRKKAAAADEPDRFTARPAAPSNIIYGDTVQAAAFNPDVTIAEQMAALAAKRDKEATPPPDEHFDGSKEIRTKGTGFYQFSADAETRAREMEALERERAETERAREERDRRKEERRREIEEKRRAIKEKRGKVQADRFLDGLADDLG</sequence>
<accession>R7YTT0</accession>
<feature type="region of interest" description="Disordered" evidence="2">
    <location>
        <begin position="39"/>
        <end position="103"/>
    </location>
</feature>
<dbReference type="RefSeq" id="XP_007780570.1">
    <property type="nucleotide sequence ID" value="XM_007782380.1"/>
</dbReference>
<evidence type="ECO:0000313" key="3">
    <source>
        <dbReference type="EMBL" id="EON65253.1"/>
    </source>
</evidence>
<proteinExistence type="predicted"/>
<dbReference type="Proteomes" id="UP000016924">
    <property type="component" value="Unassembled WGS sequence"/>
</dbReference>
<dbReference type="PANTHER" id="PTHR15885">
    <property type="entry name" value="COILED-COIL DOMAIN-CONTAINING PROTEIN 174"/>
    <property type="match status" value="1"/>
</dbReference>
<dbReference type="HOGENOM" id="CLU_054813_0_0_1"/>
<dbReference type="PANTHER" id="PTHR15885:SF1">
    <property type="entry name" value="COILED-COIL DOMAIN-CONTAINING PROTEIN 174"/>
    <property type="match status" value="1"/>
</dbReference>
<feature type="compositionally biased region" description="Low complexity" evidence="2">
    <location>
        <begin position="39"/>
        <end position="50"/>
    </location>
</feature>
<feature type="compositionally biased region" description="Acidic residues" evidence="2">
    <location>
        <begin position="150"/>
        <end position="166"/>
    </location>
</feature>
<dbReference type="GeneID" id="19901801"/>
<evidence type="ECO:0000256" key="2">
    <source>
        <dbReference type="SAM" id="MobiDB-lite"/>
    </source>
</evidence>
<dbReference type="Pfam" id="PF13300">
    <property type="entry name" value="DUF4078"/>
    <property type="match status" value="1"/>
</dbReference>
<feature type="compositionally biased region" description="Basic and acidic residues" evidence="2">
    <location>
        <begin position="167"/>
        <end position="198"/>
    </location>
</feature>
<dbReference type="OMA" id="HNKGAQK"/>
<name>R7YTT0_CONA1</name>
<gene>
    <name evidence="3" type="ORF">W97_04490</name>
</gene>
<feature type="compositionally biased region" description="Basic and acidic residues" evidence="2">
    <location>
        <begin position="267"/>
        <end position="306"/>
    </location>
</feature>
<feature type="region of interest" description="Disordered" evidence="2">
    <location>
        <begin position="135"/>
        <end position="207"/>
    </location>
</feature>
<feature type="region of interest" description="Disordered" evidence="2">
    <location>
        <begin position="1"/>
        <end position="25"/>
    </location>
</feature>
<keyword evidence="1" id="KW-0175">Coiled coil</keyword>
<dbReference type="EMBL" id="JH767573">
    <property type="protein sequence ID" value="EON65253.1"/>
    <property type="molecule type" value="Genomic_DNA"/>
</dbReference>
<protein>
    <submittedName>
        <fullName evidence="3">Uncharacterized protein</fullName>
    </submittedName>
</protein>
<feature type="compositionally biased region" description="Basic and acidic residues" evidence="2">
    <location>
        <begin position="233"/>
        <end position="255"/>
    </location>
</feature>
<feature type="region of interest" description="Disordered" evidence="2">
    <location>
        <begin position="233"/>
        <end position="330"/>
    </location>
</feature>
<evidence type="ECO:0000256" key="1">
    <source>
        <dbReference type="ARBA" id="ARBA00023054"/>
    </source>
</evidence>
<dbReference type="AlphaFoldDB" id="R7YTT0"/>